<feature type="domain" description="Glycosyltransferase 2-like" evidence="1">
    <location>
        <begin position="5"/>
        <end position="161"/>
    </location>
</feature>
<evidence type="ECO:0000313" key="3">
    <source>
        <dbReference type="Proteomes" id="UP001431532"/>
    </source>
</evidence>
<dbReference type="PANTHER" id="PTHR22916:SF3">
    <property type="entry name" value="UDP-GLCNAC:BETAGAL BETA-1,3-N-ACETYLGLUCOSAMINYLTRANSFERASE-LIKE PROTEIN 1"/>
    <property type="match status" value="1"/>
</dbReference>
<dbReference type="AlphaFoldDB" id="A0AAW6U5J4"/>
<dbReference type="GO" id="GO:0016758">
    <property type="term" value="F:hexosyltransferase activity"/>
    <property type="evidence" value="ECO:0007669"/>
    <property type="project" value="UniProtKB-ARBA"/>
</dbReference>
<accession>A0AAW6U5J4</accession>
<dbReference type="Proteomes" id="UP001431532">
    <property type="component" value="Unassembled WGS sequence"/>
</dbReference>
<reference evidence="2" key="1">
    <citation type="submission" date="2023-05" db="EMBL/GenBank/DDBJ databases">
        <title>Mariniplasma microaerophilum sp. nov., a novel anaerobic mollicute isolated from terrestrial mud volcano, Taman Peninsula, Russia.</title>
        <authorList>
            <person name="Khomyakova M.A."/>
            <person name="Merkel A.Y."/>
            <person name="Slobodkin A.I."/>
        </authorList>
    </citation>
    <scope>NUCLEOTIDE SEQUENCE</scope>
    <source>
        <strain evidence="2">M4Ah</strain>
    </source>
</reference>
<gene>
    <name evidence="2" type="ORF">QJ521_06700</name>
</gene>
<comment type="caution">
    <text evidence="2">The sequence shown here is derived from an EMBL/GenBank/DDBJ whole genome shotgun (WGS) entry which is preliminary data.</text>
</comment>
<evidence type="ECO:0000313" key="2">
    <source>
        <dbReference type="EMBL" id="MDI6453246.1"/>
    </source>
</evidence>
<keyword evidence="2" id="KW-0808">Transferase</keyword>
<dbReference type="SUPFAM" id="SSF53448">
    <property type="entry name" value="Nucleotide-diphospho-sugar transferases"/>
    <property type="match status" value="1"/>
</dbReference>
<protein>
    <submittedName>
        <fullName evidence="2">Glycosyltransferase family 2 protein</fullName>
        <ecNumber evidence="2">2.4.-.-</ecNumber>
    </submittedName>
</protein>
<dbReference type="Pfam" id="PF00535">
    <property type="entry name" value="Glycos_transf_2"/>
    <property type="match status" value="1"/>
</dbReference>
<name>A0AAW6U5J4_9MOLU</name>
<dbReference type="InterPro" id="IPR029044">
    <property type="entry name" value="Nucleotide-diphossugar_trans"/>
</dbReference>
<evidence type="ECO:0000259" key="1">
    <source>
        <dbReference type="Pfam" id="PF00535"/>
    </source>
</evidence>
<dbReference type="InterPro" id="IPR001173">
    <property type="entry name" value="Glyco_trans_2-like"/>
</dbReference>
<dbReference type="EMBL" id="JASCXW010000022">
    <property type="protein sequence ID" value="MDI6453246.1"/>
    <property type="molecule type" value="Genomic_DNA"/>
</dbReference>
<keyword evidence="2" id="KW-0328">Glycosyltransferase</keyword>
<dbReference type="Gene3D" id="3.90.550.10">
    <property type="entry name" value="Spore Coat Polysaccharide Biosynthesis Protein SpsA, Chain A"/>
    <property type="match status" value="1"/>
</dbReference>
<dbReference type="EC" id="2.4.-.-" evidence="2"/>
<dbReference type="PANTHER" id="PTHR22916">
    <property type="entry name" value="GLYCOSYLTRANSFERASE"/>
    <property type="match status" value="1"/>
</dbReference>
<dbReference type="RefSeq" id="WP_282839676.1">
    <property type="nucleotide sequence ID" value="NZ_JASCXW010000022.1"/>
</dbReference>
<organism evidence="2 3">
    <name type="scientific">Peloplasma aerotolerans</name>
    <dbReference type="NCBI Taxonomy" id="3044389"/>
    <lineage>
        <taxon>Bacteria</taxon>
        <taxon>Bacillati</taxon>
        <taxon>Mycoplasmatota</taxon>
        <taxon>Mollicutes</taxon>
        <taxon>Acholeplasmatales</taxon>
        <taxon>Acholeplasmataceae</taxon>
        <taxon>Peloplasma</taxon>
    </lineage>
</organism>
<sequence length="342" mass="40796">MKTISFVIPSYNSEKYLHTAIESLFGFGDDIEIIIVNDGSKDQTLHIAKSYQKAHPHLIEVVDQQNGGHGSGINAGLKIAKGTYFKVLDSDDWMDRTSLEQLLSQMRKHSKENKQVDLYITNFVYEHVEDQTQYERDYFDNFPAYKIFRWDQIKKNFRYSKTLLMHALIYRTDILREIGLELPRHTFYVDNIVAYVPLPYVKTIYYMPLPLYRYFIGRMDQSVTLENITKRYQQQIKVFKILNQAYTYEQLTMMEKGLKQYMKHCIAAMLIITQMFTVASDSDERRMDLSNLWEHIKNNDKKMYRYLRYRSYNTTVNFFPWKIKSFLMVRGYLYLAKKVKLG</sequence>
<proteinExistence type="predicted"/>
<dbReference type="CDD" id="cd00761">
    <property type="entry name" value="Glyco_tranf_GTA_type"/>
    <property type="match status" value="1"/>
</dbReference>
<keyword evidence="3" id="KW-1185">Reference proteome</keyword>